<sequence length="136" mass="14564">MRGLWLPYETADLDTATRFYTALGLEQVDGWDRDGERGVVLRVPGPAFVELVTYDRAARLPDAAGPQPGTQTPPGSNGPAPGPGPAPLAFEFATPAAVLAEHRRLGGRAPARYPRGHFGFDLRGPDGTPLMIWSET</sequence>
<organism evidence="2 3">
    <name type="scientific">Longispora fulva</name>
    <dbReference type="NCBI Taxonomy" id="619741"/>
    <lineage>
        <taxon>Bacteria</taxon>
        <taxon>Bacillati</taxon>
        <taxon>Actinomycetota</taxon>
        <taxon>Actinomycetes</taxon>
        <taxon>Micromonosporales</taxon>
        <taxon>Micromonosporaceae</taxon>
        <taxon>Longispora</taxon>
    </lineage>
</organism>
<feature type="compositionally biased region" description="Low complexity" evidence="1">
    <location>
        <begin position="65"/>
        <end position="79"/>
    </location>
</feature>
<protein>
    <submittedName>
        <fullName evidence="2">Catechol 2,3-dioxygenase-like lactoylglutathione lyase family enzyme</fullName>
    </submittedName>
</protein>
<dbReference type="AlphaFoldDB" id="A0A8J7GDM9"/>
<name>A0A8J7GDM9_9ACTN</name>
<evidence type="ECO:0000313" key="2">
    <source>
        <dbReference type="EMBL" id="MBG6138648.1"/>
    </source>
</evidence>
<dbReference type="SUPFAM" id="SSF54593">
    <property type="entry name" value="Glyoxalase/Bleomycin resistance protein/Dihydroxybiphenyl dioxygenase"/>
    <property type="match status" value="1"/>
</dbReference>
<dbReference type="CDD" id="cd06587">
    <property type="entry name" value="VOC"/>
    <property type="match status" value="1"/>
</dbReference>
<dbReference type="Proteomes" id="UP000622552">
    <property type="component" value="Unassembled WGS sequence"/>
</dbReference>
<feature type="region of interest" description="Disordered" evidence="1">
    <location>
        <begin position="59"/>
        <end position="89"/>
    </location>
</feature>
<dbReference type="EMBL" id="JADOUF010000001">
    <property type="protein sequence ID" value="MBG6138648.1"/>
    <property type="molecule type" value="Genomic_DNA"/>
</dbReference>
<accession>A0A8J7GDM9</accession>
<evidence type="ECO:0000256" key="1">
    <source>
        <dbReference type="SAM" id="MobiDB-lite"/>
    </source>
</evidence>
<reference evidence="2" key="1">
    <citation type="submission" date="2020-11" db="EMBL/GenBank/DDBJ databases">
        <title>Sequencing the genomes of 1000 actinobacteria strains.</title>
        <authorList>
            <person name="Klenk H.-P."/>
        </authorList>
    </citation>
    <scope>NUCLEOTIDE SEQUENCE</scope>
    <source>
        <strain evidence="2">DSM 45356</strain>
    </source>
</reference>
<keyword evidence="3" id="KW-1185">Reference proteome</keyword>
<dbReference type="RefSeq" id="WP_197005384.1">
    <property type="nucleotide sequence ID" value="NZ_BONS01000025.1"/>
</dbReference>
<comment type="caution">
    <text evidence="2">The sequence shown here is derived from an EMBL/GenBank/DDBJ whole genome shotgun (WGS) entry which is preliminary data.</text>
</comment>
<dbReference type="GO" id="GO:0016829">
    <property type="term" value="F:lyase activity"/>
    <property type="evidence" value="ECO:0007669"/>
    <property type="project" value="UniProtKB-KW"/>
</dbReference>
<dbReference type="Gene3D" id="3.10.180.10">
    <property type="entry name" value="2,3-Dihydroxybiphenyl 1,2-Dioxygenase, domain 1"/>
    <property type="match status" value="1"/>
</dbReference>
<proteinExistence type="predicted"/>
<evidence type="ECO:0000313" key="3">
    <source>
        <dbReference type="Proteomes" id="UP000622552"/>
    </source>
</evidence>
<dbReference type="InterPro" id="IPR029068">
    <property type="entry name" value="Glyas_Bleomycin-R_OHBP_Dase"/>
</dbReference>
<keyword evidence="2" id="KW-0456">Lyase</keyword>
<gene>
    <name evidence="2" type="ORF">IW245_004842</name>
</gene>